<comment type="caution">
    <text evidence="2">The sequence shown here is derived from an EMBL/GenBank/DDBJ whole genome shotgun (WGS) entry which is preliminary data.</text>
</comment>
<protein>
    <recommendedName>
        <fullName evidence="4">RNA polymerase II elongation factor ELL N-terminal domain-containing protein</fullName>
    </recommendedName>
</protein>
<dbReference type="EMBL" id="JAANQT010000284">
    <property type="protein sequence ID" value="KAG1312414.1"/>
    <property type="molecule type" value="Genomic_DNA"/>
</dbReference>
<evidence type="ECO:0008006" key="4">
    <source>
        <dbReference type="Google" id="ProtNLM"/>
    </source>
</evidence>
<feature type="compositionally biased region" description="Low complexity" evidence="1">
    <location>
        <begin position="206"/>
        <end position="215"/>
    </location>
</feature>
<feature type="compositionally biased region" description="Basic and acidic residues" evidence="1">
    <location>
        <begin position="195"/>
        <end position="205"/>
    </location>
</feature>
<reference evidence="2" key="1">
    <citation type="journal article" date="2020" name="Microb. Genom.">
        <title>Genetic diversity of clinical and environmental Mucorales isolates obtained from an investigation of mucormycosis cases among solid organ transplant recipients.</title>
        <authorList>
            <person name="Nguyen M.H."/>
            <person name="Kaul D."/>
            <person name="Muto C."/>
            <person name="Cheng S.J."/>
            <person name="Richter R.A."/>
            <person name="Bruno V.M."/>
            <person name="Liu G."/>
            <person name="Beyhan S."/>
            <person name="Sundermann A.J."/>
            <person name="Mounaud S."/>
            <person name="Pasculle A.W."/>
            <person name="Nierman W.C."/>
            <person name="Driscoll E."/>
            <person name="Cumbie R."/>
            <person name="Clancy C.J."/>
            <person name="Dupont C.L."/>
        </authorList>
    </citation>
    <scope>NUCLEOTIDE SEQUENCE</scope>
    <source>
        <strain evidence="2">GL11</strain>
    </source>
</reference>
<evidence type="ECO:0000313" key="3">
    <source>
        <dbReference type="Proteomes" id="UP000716291"/>
    </source>
</evidence>
<feature type="region of interest" description="Disordered" evidence="1">
    <location>
        <begin position="708"/>
        <end position="741"/>
    </location>
</feature>
<accession>A0A9P6XF75</accession>
<name>A0A9P6XF75_RHIOR</name>
<proteinExistence type="predicted"/>
<feature type="compositionally biased region" description="Basic and acidic residues" evidence="1">
    <location>
        <begin position="374"/>
        <end position="389"/>
    </location>
</feature>
<dbReference type="Proteomes" id="UP000716291">
    <property type="component" value="Unassembled WGS sequence"/>
</dbReference>
<evidence type="ECO:0000256" key="1">
    <source>
        <dbReference type="SAM" id="MobiDB-lite"/>
    </source>
</evidence>
<feature type="compositionally biased region" description="Low complexity" evidence="1">
    <location>
        <begin position="723"/>
        <end position="741"/>
    </location>
</feature>
<feature type="compositionally biased region" description="Low complexity" evidence="1">
    <location>
        <begin position="409"/>
        <end position="423"/>
    </location>
</feature>
<feature type="compositionally biased region" description="Low complexity" evidence="1">
    <location>
        <begin position="553"/>
        <end position="565"/>
    </location>
</feature>
<gene>
    <name evidence="2" type="ORF">G6F64_003042</name>
</gene>
<sequence length="895" mass="100597">MTVRPDLHETNYVFLNWYSHNENDIISVVHPESDNDEVRTTFQFLSQNLGIVDRPSKKIYEYLALFAPDFKEREKPSYLASSEDKNDFGLIKYNGIEVAKASALIEKRKEFKLSAKVFNELAKRDKLPLSRKGDGSFTISASDVKISIQANGTNRTTAVYSKVQPNKLNYVGQAVPATVNIVKIPPKSQKIAAEKKVADVSDLKPSKNNNSSSQSAKKETTITQNVTSADTLSSQTINSPLKPNTPSLKNPAASPPGHTKTSADERLQEERKRIRNMTEELANAKKARQTKLIDIETAAAIDRSISDAKRSKPLIKKGKKPDHGFYTPPLTKQPPTSAYSGSYTPPATSLQTYSENISSKKASDISPLSHSRVTSHDSVEPSKKHRDIETTDQDIATPPKLHKTKQAMSSYTPTTPTSSSVSPEQHRSVKRKPAEAEILDDEPPETDKNVSLYDRVRYQLALGAFTVPFLSKLCKASTEEIESAAGKVGIRLSNPRDSYCLRPQMYSKLEIWEWPFYTDTDRAKVIKNALEAYKLLKIPKSDPIYDNLTRPNSKSLSTSPSSISSQKAANAKKRSKMEEQRRRMLNPSKRGLQSSSSSISKNAKNTKLSVPSSKLDSPSSTKNSRMSLSPYRLEDSTRAHSPRLSTDRSDFSMSPSIEETDRDSETHSVKMQHSTSSLEHTPVPDKVHNMTPPEISYHTSALTSPHFYSPSYSPTKDKEGAITPMPSDASPATTSSSDPQDSLPVVSLFGSSSYAHLSTDTVGREAIIKVPDQKRFNAYCRKYIREQKMLRELKLNIMKTHFDYLNTLKSNYEESEYEVADVAESYIAKVDESYLQNDKAQQQDIDAFDELLSEMYRKKERLLYMRTVIKENIKELKYKVPKECMLQQMEFYDKY</sequence>
<feature type="compositionally biased region" description="Polar residues" evidence="1">
    <location>
        <begin position="669"/>
        <end position="679"/>
    </location>
</feature>
<organism evidence="2 3">
    <name type="scientific">Rhizopus oryzae</name>
    <name type="common">Mucormycosis agent</name>
    <name type="synonym">Rhizopus arrhizus var. delemar</name>
    <dbReference type="NCBI Taxonomy" id="64495"/>
    <lineage>
        <taxon>Eukaryota</taxon>
        <taxon>Fungi</taxon>
        <taxon>Fungi incertae sedis</taxon>
        <taxon>Mucoromycota</taxon>
        <taxon>Mucoromycotina</taxon>
        <taxon>Mucoromycetes</taxon>
        <taxon>Mucorales</taxon>
        <taxon>Mucorineae</taxon>
        <taxon>Rhizopodaceae</taxon>
        <taxon>Rhizopus</taxon>
    </lineage>
</organism>
<evidence type="ECO:0000313" key="2">
    <source>
        <dbReference type="EMBL" id="KAG1312414.1"/>
    </source>
</evidence>
<feature type="compositionally biased region" description="Basic and acidic residues" evidence="1">
    <location>
        <begin position="424"/>
        <end position="435"/>
    </location>
</feature>
<feature type="region of interest" description="Disordered" evidence="1">
    <location>
        <begin position="314"/>
        <end position="448"/>
    </location>
</feature>
<feature type="region of interest" description="Disordered" evidence="1">
    <location>
        <begin position="195"/>
        <end position="267"/>
    </location>
</feature>
<keyword evidence="3" id="KW-1185">Reference proteome</keyword>
<dbReference type="AlphaFoldDB" id="A0A9P6XF75"/>
<feature type="region of interest" description="Disordered" evidence="1">
    <location>
        <begin position="544"/>
        <end position="685"/>
    </location>
</feature>
<feature type="compositionally biased region" description="Polar residues" evidence="1">
    <location>
        <begin position="221"/>
        <end position="248"/>
    </location>
</feature>
<feature type="compositionally biased region" description="Low complexity" evidence="1">
    <location>
        <begin position="607"/>
        <end position="624"/>
    </location>
</feature>
<feature type="compositionally biased region" description="Polar residues" evidence="1">
    <location>
        <begin position="333"/>
        <end position="372"/>
    </location>
</feature>